<protein>
    <submittedName>
        <fullName evidence="1">Uncharacterized protein</fullName>
    </submittedName>
</protein>
<dbReference type="Gene3D" id="3.60.110.10">
    <property type="entry name" value="Carbon-nitrogen hydrolase"/>
    <property type="match status" value="1"/>
</dbReference>
<name>A0ABY4WCJ4_9BACL</name>
<keyword evidence="2" id="KW-1185">Reference proteome</keyword>
<dbReference type="RefSeq" id="WP_251872018.1">
    <property type="nucleotide sequence ID" value="NZ_CP098755.1"/>
</dbReference>
<evidence type="ECO:0000313" key="2">
    <source>
        <dbReference type="Proteomes" id="UP001056500"/>
    </source>
</evidence>
<accession>A0ABY4WCJ4</accession>
<dbReference type="PANTHER" id="PTHR46044">
    <property type="entry name" value="NITRILASE"/>
    <property type="match status" value="1"/>
</dbReference>
<proteinExistence type="predicted"/>
<reference evidence="1" key="1">
    <citation type="submission" date="2022-06" db="EMBL/GenBank/DDBJ databases">
        <title>Genome sequencing of Brevibacillus sp. BB3-R1.</title>
        <authorList>
            <person name="Heo J."/>
            <person name="Lee D."/>
            <person name="Won M."/>
            <person name="Han B.-H."/>
            <person name="Hong S.-B."/>
            <person name="Kwon S.-W."/>
        </authorList>
    </citation>
    <scope>NUCLEOTIDE SEQUENCE</scope>
    <source>
        <strain evidence="1">BB3-R1</strain>
    </source>
</reference>
<dbReference type="InterPro" id="IPR036526">
    <property type="entry name" value="C-N_Hydrolase_sf"/>
</dbReference>
<dbReference type="SUPFAM" id="SSF56317">
    <property type="entry name" value="Carbon-nitrogen hydrolase"/>
    <property type="match status" value="1"/>
</dbReference>
<evidence type="ECO:0000313" key="1">
    <source>
        <dbReference type="EMBL" id="USG64910.1"/>
    </source>
</evidence>
<dbReference type="PANTHER" id="PTHR46044:SF1">
    <property type="entry name" value="CN HYDROLASE DOMAIN-CONTAINING PROTEIN"/>
    <property type="match status" value="1"/>
</dbReference>
<dbReference type="InterPro" id="IPR044149">
    <property type="entry name" value="Nitrilases_CHs"/>
</dbReference>
<dbReference type="EMBL" id="CP098755">
    <property type="protein sequence ID" value="USG64910.1"/>
    <property type="molecule type" value="Genomic_DNA"/>
</dbReference>
<organism evidence="1 2">
    <name type="scientific">Brevibacillus ruminantium</name>
    <dbReference type="NCBI Taxonomy" id="2950604"/>
    <lineage>
        <taxon>Bacteria</taxon>
        <taxon>Bacillati</taxon>
        <taxon>Bacillota</taxon>
        <taxon>Bacilli</taxon>
        <taxon>Bacillales</taxon>
        <taxon>Paenibacillaceae</taxon>
        <taxon>Brevibacillus</taxon>
    </lineage>
</organism>
<sequence length="50" mass="5991">MVYRREEILVADLDLTEIVKSRLDFDVNGHYARPDVFQVEVNRREKKNVN</sequence>
<dbReference type="Proteomes" id="UP001056500">
    <property type="component" value="Chromosome"/>
</dbReference>
<gene>
    <name evidence="1" type="ORF">NDK47_22740</name>
</gene>